<dbReference type="AlphaFoldDB" id="A0A6A3NWF2"/>
<sequence length="274" mass="28498">MKLFLPNGFALDPTSETYSDDVMCIGQEAETNLYKFFEDHGVTGEHGSSNIDDFLRDFPELSGQKSWVDRFIKHYSKKVDSEDDGVSGGVGTCSGGDRPNSGGGGTNSDHLVTNSGDADGKEANSDRVVTNSGCGDGEEANSDRVVANSGCGDGEEANSDRVVANSGGGDGEESNSDRDGANSDGGGAKSDSAGAKPDKEADKSDRGGANTDGDGDKSDKGGHWRKDRARAARSGGTVVQKAGVSGDDENCERSGDESVSSEVSIRRVQIRHKT</sequence>
<organism evidence="2 3">
    <name type="scientific">Phytophthora rubi</name>
    <dbReference type="NCBI Taxonomy" id="129364"/>
    <lineage>
        <taxon>Eukaryota</taxon>
        <taxon>Sar</taxon>
        <taxon>Stramenopiles</taxon>
        <taxon>Oomycota</taxon>
        <taxon>Peronosporomycetes</taxon>
        <taxon>Peronosporales</taxon>
        <taxon>Peronosporaceae</taxon>
        <taxon>Phytophthora</taxon>
    </lineage>
</organism>
<feature type="compositionally biased region" description="Polar residues" evidence="1">
    <location>
        <begin position="107"/>
        <end position="116"/>
    </location>
</feature>
<dbReference type="EMBL" id="QXFU01000029">
    <property type="protein sequence ID" value="KAE9047381.1"/>
    <property type="molecule type" value="Genomic_DNA"/>
</dbReference>
<proteinExistence type="predicted"/>
<evidence type="ECO:0000313" key="2">
    <source>
        <dbReference type="EMBL" id="KAE9047381.1"/>
    </source>
</evidence>
<protein>
    <submittedName>
        <fullName evidence="2">Uncharacterized protein</fullName>
    </submittedName>
</protein>
<evidence type="ECO:0000256" key="1">
    <source>
        <dbReference type="SAM" id="MobiDB-lite"/>
    </source>
</evidence>
<reference evidence="2 3" key="1">
    <citation type="submission" date="2018-09" db="EMBL/GenBank/DDBJ databases">
        <title>Genomic investigation of the strawberry pathogen Phytophthora fragariae indicates pathogenicity is determined by transcriptional variation in three key races.</title>
        <authorList>
            <person name="Adams T.M."/>
            <person name="Armitage A.D."/>
            <person name="Sobczyk M.K."/>
            <person name="Bates H.J."/>
            <person name="Dunwell J.M."/>
            <person name="Nellist C.F."/>
            <person name="Harrison R.J."/>
        </authorList>
    </citation>
    <scope>NUCLEOTIDE SEQUENCE [LARGE SCALE GENOMIC DNA]</scope>
    <source>
        <strain evidence="2 3">SCRP324</strain>
    </source>
</reference>
<evidence type="ECO:0000313" key="3">
    <source>
        <dbReference type="Proteomes" id="UP000435112"/>
    </source>
</evidence>
<gene>
    <name evidence="2" type="ORF">PR002_g1075</name>
</gene>
<accession>A0A6A3NWF2</accession>
<name>A0A6A3NWF2_9STRA</name>
<feature type="compositionally biased region" description="Basic and acidic residues" evidence="1">
    <location>
        <begin position="214"/>
        <end position="224"/>
    </location>
</feature>
<feature type="region of interest" description="Disordered" evidence="1">
    <location>
        <begin position="78"/>
        <end position="274"/>
    </location>
</feature>
<dbReference type="Proteomes" id="UP000435112">
    <property type="component" value="Unassembled WGS sequence"/>
</dbReference>
<comment type="caution">
    <text evidence="2">The sequence shown here is derived from an EMBL/GenBank/DDBJ whole genome shotgun (WGS) entry which is preliminary data.</text>
</comment>
<feature type="compositionally biased region" description="Basic and acidic residues" evidence="1">
    <location>
        <begin position="196"/>
        <end position="206"/>
    </location>
</feature>